<keyword evidence="10" id="KW-0378">Hydrolase</keyword>
<feature type="chain" id="PRO_5012581205" description="Aminopeptidase N" evidence="13">
    <location>
        <begin position="24"/>
        <end position="641"/>
    </location>
</feature>
<dbReference type="NCBIfam" id="TIGR04183">
    <property type="entry name" value="Por_Secre_tail"/>
    <property type="match status" value="1"/>
</dbReference>
<dbReference type="GO" id="GO:0016020">
    <property type="term" value="C:membrane"/>
    <property type="evidence" value="ECO:0007669"/>
    <property type="project" value="TreeGrafter"/>
</dbReference>
<dbReference type="AlphaFoldDB" id="A0A255ZM60"/>
<keyword evidence="6" id="KW-0031">Aminopeptidase</keyword>
<dbReference type="GO" id="GO:0043171">
    <property type="term" value="P:peptide catabolic process"/>
    <property type="evidence" value="ECO:0007669"/>
    <property type="project" value="TreeGrafter"/>
</dbReference>
<dbReference type="RefSeq" id="WP_094412803.1">
    <property type="nucleotide sequence ID" value="NZ_NOXV01000193.1"/>
</dbReference>
<evidence type="ECO:0000313" key="17">
    <source>
        <dbReference type="EMBL" id="OYQ42657.1"/>
    </source>
</evidence>
<dbReference type="InterPro" id="IPR027268">
    <property type="entry name" value="Peptidase_M4/M1_CTD_sf"/>
</dbReference>
<evidence type="ECO:0000256" key="6">
    <source>
        <dbReference type="ARBA" id="ARBA00022438"/>
    </source>
</evidence>
<dbReference type="PANTHER" id="PTHR11533">
    <property type="entry name" value="PROTEASE M1 ZINC METALLOPROTEASE"/>
    <property type="match status" value="1"/>
</dbReference>
<dbReference type="GO" id="GO:0042277">
    <property type="term" value="F:peptide binding"/>
    <property type="evidence" value="ECO:0007669"/>
    <property type="project" value="TreeGrafter"/>
</dbReference>
<name>A0A255ZM60_9FLAO</name>
<evidence type="ECO:0000256" key="7">
    <source>
        <dbReference type="ARBA" id="ARBA00022670"/>
    </source>
</evidence>
<keyword evidence="7" id="KW-0645">Protease</keyword>
<feature type="domain" description="Peptidase M1 membrane alanine aminopeptidase" evidence="14">
    <location>
        <begin position="318"/>
        <end position="465"/>
    </location>
</feature>
<evidence type="ECO:0000256" key="9">
    <source>
        <dbReference type="ARBA" id="ARBA00022729"/>
    </source>
</evidence>
<dbReference type="SUPFAM" id="SSF63737">
    <property type="entry name" value="Leukotriene A4 hydrolase N-terminal domain"/>
    <property type="match status" value="1"/>
</dbReference>
<organism evidence="17 18">
    <name type="scientific">Flavobacterium cyanobacteriorum</name>
    <dbReference type="NCBI Taxonomy" id="2022802"/>
    <lineage>
        <taxon>Bacteria</taxon>
        <taxon>Pseudomonadati</taxon>
        <taxon>Bacteroidota</taxon>
        <taxon>Flavobacteriia</taxon>
        <taxon>Flavobacteriales</taxon>
        <taxon>Flavobacteriaceae</taxon>
        <taxon>Flavobacterium</taxon>
    </lineage>
</organism>
<dbReference type="GO" id="GO:0005737">
    <property type="term" value="C:cytoplasm"/>
    <property type="evidence" value="ECO:0007669"/>
    <property type="project" value="TreeGrafter"/>
</dbReference>
<protein>
    <recommendedName>
        <fullName evidence="5">Aminopeptidase N</fullName>
        <ecNumber evidence="4">3.4.11.2</ecNumber>
    </recommendedName>
</protein>
<gene>
    <name evidence="17" type="ORF">CHU92_03905</name>
</gene>
<evidence type="ECO:0000256" key="8">
    <source>
        <dbReference type="ARBA" id="ARBA00022723"/>
    </source>
</evidence>
<comment type="cofactor">
    <cofactor evidence="2">
        <name>Zn(2+)</name>
        <dbReference type="ChEBI" id="CHEBI:29105"/>
    </cofactor>
</comment>
<dbReference type="Pfam" id="PF17900">
    <property type="entry name" value="Peptidase_M1_N"/>
    <property type="match status" value="1"/>
</dbReference>
<dbReference type="Gene3D" id="2.60.40.1730">
    <property type="entry name" value="tricorn interacting facor f3 domain"/>
    <property type="match status" value="1"/>
</dbReference>
<dbReference type="PRINTS" id="PR00756">
    <property type="entry name" value="ALADIPTASE"/>
</dbReference>
<evidence type="ECO:0000256" key="11">
    <source>
        <dbReference type="ARBA" id="ARBA00022833"/>
    </source>
</evidence>
<dbReference type="OrthoDB" id="100605at2"/>
<evidence type="ECO:0000256" key="2">
    <source>
        <dbReference type="ARBA" id="ARBA00001947"/>
    </source>
</evidence>
<comment type="caution">
    <text evidence="17">The sequence shown here is derived from an EMBL/GenBank/DDBJ whole genome shotgun (WGS) entry which is preliminary data.</text>
</comment>
<dbReference type="SUPFAM" id="SSF55486">
    <property type="entry name" value="Metalloproteases ('zincins'), catalytic domain"/>
    <property type="match status" value="1"/>
</dbReference>
<evidence type="ECO:0000256" key="1">
    <source>
        <dbReference type="ARBA" id="ARBA00000098"/>
    </source>
</evidence>
<reference evidence="17 18" key="1">
    <citation type="submission" date="2017-07" db="EMBL/GenBank/DDBJ databases">
        <title>Flavobacterium cyanobacteriorum sp. nov., isolated from cyanobacterial aggregates in a eutrophic lake.</title>
        <authorList>
            <person name="Cai H."/>
        </authorList>
    </citation>
    <scope>NUCLEOTIDE SEQUENCE [LARGE SCALE GENOMIC DNA]</scope>
    <source>
        <strain evidence="17 18">TH021</strain>
    </source>
</reference>
<evidence type="ECO:0000259" key="16">
    <source>
        <dbReference type="Pfam" id="PF18962"/>
    </source>
</evidence>
<dbReference type="InterPro" id="IPR014782">
    <property type="entry name" value="Peptidase_M1_dom"/>
</dbReference>
<dbReference type="GO" id="GO:0070006">
    <property type="term" value="F:metalloaminopeptidase activity"/>
    <property type="evidence" value="ECO:0007669"/>
    <property type="project" value="TreeGrafter"/>
</dbReference>
<keyword evidence="18" id="KW-1185">Reference proteome</keyword>
<dbReference type="GO" id="GO:0006508">
    <property type="term" value="P:proteolysis"/>
    <property type="evidence" value="ECO:0007669"/>
    <property type="project" value="UniProtKB-KW"/>
</dbReference>
<evidence type="ECO:0000256" key="5">
    <source>
        <dbReference type="ARBA" id="ARBA00015611"/>
    </source>
</evidence>
<evidence type="ECO:0000256" key="13">
    <source>
        <dbReference type="SAM" id="SignalP"/>
    </source>
</evidence>
<evidence type="ECO:0000256" key="10">
    <source>
        <dbReference type="ARBA" id="ARBA00022801"/>
    </source>
</evidence>
<dbReference type="Proteomes" id="UP000216605">
    <property type="component" value="Unassembled WGS sequence"/>
</dbReference>
<evidence type="ECO:0000256" key="4">
    <source>
        <dbReference type="ARBA" id="ARBA00012564"/>
    </source>
</evidence>
<dbReference type="GO" id="GO:0016285">
    <property type="term" value="F:alanyl aminopeptidase activity"/>
    <property type="evidence" value="ECO:0007669"/>
    <property type="project" value="UniProtKB-EC"/>
</dbReference>
<dbReference type="InterPro" id="IPR042097">
    <property type="entry name" value="Aminopeptidase_N-like_N_sf"/>
</dbReference>
<proteinExistence type="inferred from homology"/>
<dbReference type="PANTHER" id="PTHR11533:SF174">
    <property type="entry name" value="PUROMYCIN-SENSITIVE AMINOPEPTIDASE-RELATED"/>
    <property type="match status" value="1"/>
</dbReference>
<dbReference type="CDD" id="cd09603">
    <property type="entry name" value="M1_APN_like"/>
    <property type="match status" value="1"/>
</dbReference>
<dbReference type="GO" id="GO:0008270">
    <property type="term" value="F:zinc ion binding"/>
    <property type="evidence" value="ECO:0007669"/>
    <property type="project" value="InterPro"/>
</dbReference>
<evidence type="ECO:0000259" key="15">
    <source>
        <dbReference type="Pfam" id="PF17900"/>
    </source>
</evidence>
<keyword evidence="12" id="KW-0482">Metalloprotease</keyword>
<accession>A0A255ZM60</accession>
<comment type="similarity">
    <text evidence="3">Belongs to the peptidase M1 family.</text>
</comment>
<comment type="catalytic activity">
    <reaction evidence="1">
        <text>Release of an N-terminal amino acid, Xaa-|-Yaa- from a peptide, amide or arylamide. Xaa is preferably Ala, but may be most amino acids including Pro (slow action). When a terminal hydrophobic residue is followed by a prolyl residue, the two may be released as an intact Xaa-Pro dipeptide.</text>
        <dbReference type="EC" id="3.4.11.2"/>
    </reaction>
</comment>
<dbReference type="GO" id="GO:0005615">
    <property type="term" value="C:extracellular space"/>
    <property type="evidence" value="ECO:0007669"/>
    <property type="project" value="TreeGrafter"/>
</dbReference>
<feature type="signal peptide" evidence="13">
    <location>
        <begin position="1"/>
        <end position="23"/>
    </location>
</feature>
<feature type="domain" description="Secretion system C-terminal sorting" evidence="16">
    <location>
        <begin position="572"/>
        <end position="634"/>
    </location>
</feature>
<dbReference type="EMBL" id="NOXV01000193">
    <property type="protein sequence ID" value="OYQ42657.1"/>
    <property type="molecule type" value="Genomic_DNA"/>
</dbReference>
<dbReference type="InterPro" id="IPR045357">
    <property type="entry name" value="Aminopeptidase_N-like_N"/>
</dbReference>
<evidence type="ECO:0000256" key="3">
    <source>
        <dbReference type="ARBA" id="ARBA00010136"/>
    </source>
</evidence>
<dbReference type="Pfam" id="PF01433">
    <property type="entry name" value="Peptidase_M1"/>
    <property type="match status" value="1"/>
</dbReference>
<evidence type="ECO:0000256" key="12">
    <source>
        <dbReference type="ARBA" id="ARBA00023049"/>
    </source>
</evidence>
<sequence length="641" mass="69817">MKTFAKITALLLYTAFAAAQNHANNDFARLVEAERKSASALTTFRANLNTGNYDVIHQDLNLTVNPSVQFISGTITTTYIAKSPMNTLTFDLDNQLTVSSVTQNGNSLAFTQNSNDELVITLPALQNTGVQATVAVTYSGAPPTSQQAFVTATHNGTPILWTLSQPYGAKDWWPCKQDLNDKISTVDIHITAPSAYVSVANGLQVSQVANSNGTKTTHYEHNFPIPAYLVAIAVTNYSIFTQTAGTAPNTFPVVNYIYPETQSSVQTQLAQTLPIMNLFEQLFEAYPYHTEKYGHAQCGFGGGMEHTTVSFMGSFGRELIAHELAHQWFGNKVTCGSWKDIWLNEGFATYLSGLVVENIDGNASFINWKADKINNITSATGGAVYLTDTDTTNVNRIFSNRLSYNKGAMVAHMLRYKLGNANFYQGLKNFLADPDLAFGYAKTPDLKAHLEAVSGMDLTGFFNDWVYNQGYPTYTITAQNTAPGQATVTINQTQSHPSVSYFEMPVPVRLTGTGGQTLTVILENTFSGQQFNVSVPFTVTGLAFDPEKNIISRNSTATLGTEAFEGLKAVKLFPNPAGNLLNVELPEGITLQKAAFYNVLGQKVLETGATTTWDVSAMASGLHFLSLVTDKGTTQLEFIKE</sequence>
<keyword evidence="9 13" id="KW-0732">Signal</keyword>
<dbReference type="InterPro" id="IPR001930">
    <property type="entry name" value="Peptidase_M1"/>
</dbReference>
<feature type="domain" description="Aminopeptidase N-like N-terminal" evidence="15">
    <location>
        <begin position="57"/>
        <end position="229"/>
    </location>
</feature>
<dbReference type="InterPro" id="IPR050344">
    <property type="entry name" value="Peptidase_M1_aminopeptidases"/>
</dbReference>
<evidence type="ECO:0000259" key="14">
    <source>
        <dbReference type="Pfam" id="PF01433"/>
    </source>
</evidence>
<keyword evidence="11" id="KW-0862">Zinc</keyword>
<evidence type="ECO:0000313" key="18">
    <source>
        <dbReference type="Proteomes" id="UP000216605"/>
    </source>
</evidence>
<dbReference type="Pfam" id="PF18962">
    <property type="entry name" value="Por_Secre_tail"/>
    <property type="match status" value="1"/>
</dbReference>
<dbReference type="EC" id="3.4.11.2" evidence="4"/>
<keyword evidence="8" id="KW-0479">Metal-binding</keyword>
<dbReference type="Gene3D" id="1.10.390.10">
    <property type="entry name" value="Neutral Protease Domain 2"/>
    <property type="match status" value="1"/>
</dbReference>
<dbReference type="InterPro" id="IPR026444">
    <property type="entry name" value="Secre_tail"/>
</dbReference>